<dbReference type="AlphaFoldDB" id="B6K136"/>
<dbReference type="SMART" id="SM00443">
    <property type="entry name" value="G_patch"/>
    <property type="match status" value="1"/>
</dbReference>
<gene>
    <name evidence="10" type="primary">pxr1</name>
    <name evidence="9" type="ORF">SJAG_02758</name>
</gene>
<feature type="compositionally biased region" description="Basic residues" evidence="7">
    <location>
        <begin position="163"/>
        <end position="180"/>
    </location>
</feature>
<dbReference type="GeneID" id="7049421"/>
<feature type="compositionally biased region" description="Low complexity" evidence="7">
    <location>
        <begin position="212"/>
        <end position="224"/>
    </location>
</feature>
<dbReference type="JaponicusDB" id="SJAG_02758">
    <property type="gene designation" value="pxr1"/>
</dbReference>
<dbReference type="Proteomes" id="UP000001744">
    <property type="component" value="Unassembled WGS sequence"/>
</dbReference>
<dbReference type="EMBL" id="KE651166">
    <property type="protein sequence ID" value="EEB07657.2"/>
    <property type="molecule type" value="Genomic_DNA"/>
</dbReference>
<dbReference type="GO" id="GO:0006364">
    <property type="term" value="P:rRNA processing"/>
    <property type="evidence" value="ECO:0007669"/>
    <property type="project" value="UniProtKB-KW"/>
</dbReference>
<sequence length="303" mass="33473">MGLAGEPKVRQQIYADPRNTAWANNTGRLGYKLLSSFGWTEGAGLGQSLHGQVQNIKVLVKDDTLGIGAKASNDLEWSGLGEFNAIFGRLNNDSSAFGVSQETLKVQRVQDEKLDAKKKNLNSVALARRFVLGGTFTSEFAEWMKEQQMSGGKSVTITEIDSKHKHKHKSKSKEEKKKKKSKDETEAKKHHSSKNHSKKHKSKHTEAESDSDASVSSTTSTSTDMKSKHKHKSSSQKKSKSKSSKHKDKSSSSPSRKRKRDEKENAEKSNTVAVHLAARRKFLAQKRAAVQDPAALKAILGIH</sequence>
<reference evidence="9 11" key="1">
    <citation type="journal article" date="2011" name="Science">
        <title>Comparative functional genomics of the fission yeasts.</title>
        <authorList>
            <person name="Rhind N."/>
            <person name="Chen Z."/>
            <person name="Yassour M."/>
            <person name="Thompson D.A."/>
            <person name="Haas B.J."/>
            <person name="Habib N."/>
            <person name="Wapinski I."/>
            <person name="Roy S."/>
            <person name="Lin M.F."/>
            <person name="Heiman D.I."/>
            <person name="Young S.K."/>
            <person name="Furuya K."/>
            <person name="Guo Y."/>
            <person name="Pidoux A."/>
            <person name="Chen H.M."/>
            <person name="Robbertse B."/>
            <person name="Goldberg J.M."/>
            <person name="Aoki K."/>
            <person name="Bayne E.H."/>
            <person name="Berlin A.M."/>
            <person name="Desjardins C.A."/>
            <person name="Dobbs E."/>
            <person name="Dukaj L."/>
            <person name="Fan L."/>
            <person name="FitzGerald M.G."/>
            <person name="French C."/>
            <person name="Gujja S."/>
            <person name="Hansen K."/>
            <person name="Keifenheim D."/>
            <person name="Levin J.Z."/>
            <person name="Mosher R.A."/>
            <person name="Mueller C.A."/>
            <person name="Pfiffner J."/>
            <person name="Priest M."/>
            <person name="Russ C."/>
            <person name="Smialowska A."/>
            <person name="Swoboda P."/>
            <person name="Sykes S.M."/>
            <person name="Vaughn M."/>
            <person name="Vengrova S."/>
            <person name="Yoder R."/>
            <person name="Zeng Q."/>
            <person name="Allshire R."/>
            <person name="Baulcombe D."/>
            <person name="Birren B.W."/>
            <person name="Brown W."/>
            <person name="Ekwall K."/>
            <person name="Kellis M."/>
            <person name="Leatherwood J."/>
            <person name="Levin H."/>
            <person name="Margalit H."/>
            <person name="Martienssen R."/>
            <person name="Nieduszynski C.A."/>
            <person name="Spatafora J.W."/>
            <person name="Friedman N."/>
            <person name="Dalgaard J.Z."/>
            <person name="Baumann P."/>
            <person name="Niki H."/>
            <person name="Regev A."/>
            <person name="Nusbaum C."/>
        </authorList>
    </citation>
    <scope>NUCLEOTIDE SEQUENCE [LARGE SCALE GENOMIC DNA]</scope>
    <source>
        <strain evidence="11">yFS275 / FY16936</strain>
    </source>
</reference>
<dbReference type="PROSITE" id="PS50174">
    <property type="entry name" value="G_PATCH"/>
    <property type="match status" value="1"/>
</dbReference>
<keyword evidence="2" id="KW-0690">Ribosome biogenesis</keyword>
<feature type="compositionally biased region" description="Polar residues" evidence="7">
    <location>
        <begin position="147"/>
        <end position="159"/>
    </location>
</feature>
<proteinExistence type="inferred from homology"/>
<evidence type="ECO:0000313" key="10">
    <source>
        <dbReference type="JaponicusDB" id="SJAG_02758"/>
    </source>
</evidence>
<dbReference type="InterPro" id="IPR050656">
    <property type="entry name" value="PINX1"/>
</dbReference>
<dbReference type="eggNOG" id="KOG2809">
    <property type="taxonomic scope" value="Eukaryota"/>
</dbReference>
<dbReference type="GO" id="GO:0005730">
    <property type="term" value="C:nucleolus"/>
    <property type="evidence" value="ECO:0007669"/>
    <property type="project" value="UniProtKB-SubCell"/>
</dbReference>
<keyword evidence="11" id="KW-1185">Reference proteome</keyword>
<evidence type="ECO:0000256" key="6">
    <source>
        <dbReference type="ARBA" id="ARBA00041961"/>
    </source>
</evidence>
<evidence type="ECO:0000256" key="2">
    <source>
        <dbReference type="ARBA" id="ARBA00022517"/>
    </source>
</evidence>
<comment type="subcellular location">
    <subcellularLocation>
        <location evidence="1">Nucleus</location>
        <location evidence="1">Nucleolus</location>
    </subcellularLocation>
</comment>
<organism evidence="9 11">
    <name type="scientific">Schizosaccharomyces japonicus (strain yFS275 / FY16936)</name>
    <name type="common">Fission yeast</name>
    <dbReference type="NCBI Taxonomy" id="402676"/>
    <lineage>
        <taxon>Eukaryota</taxon>
        <taxon>Fungi</taxon>
        <taxon>Dikarya</taxon>
        <taxon>Ascomycota</taxon>
        <taxon>Taphrinomycotina</taxon>
        <taxon>Schizosaccharomycetes</taxon>
        <taxon>Schizosaccharomycetales</taxon>
        <taxon>Schizosaccharomycetaceae</taxon>
        <taxon>Schizosaccharomyces</taxon>
    </lineage>
</organism>
<dbReference type="STRING" id="402676.B6K136"/>
<evidence type="ECO:0000256" key="7">
    <source>
        <dbReference type="SAM" id="MobiDB-lite"/>
    </source>
</evidence>
<comment type="similarity">
    <text evidence="5">Belongs to the PINX1 family.</text>
</comment>
<evidence type="ECO:0000313" key="9">
    <source>
        <dbReference type="EMBL" id="EEB07657.2"/>
    </source>
</evidence>
<evidence type="ECO:0000313" key="11">
    <source>
        <dbReference type="Proteomes" id="UP000001744"/>
    </source>
</evidence>
<evidence type="ECO:0000259" key="8">
    <source>
        <dbReference type="PROSITE" id="PS50174"/>
    </source>
</evidence>
<keyword evidence="4" id="KW-0539">Nucleus</keyword>
<keyword evidence="3" id="KW-0698">rRNA processing</keyword>
<feature type="region of interest" description="Disordered" evidence="7">
    <location>
        <begin position="147"/>
        <end position="272"/>
    </location>
</feature>
<dbReference type="RefSeq" id="XP_002173950.2">
    <property type="nucleotide sequence ID" value="XM_002173914.2"/>
</dbReference>
<evidence type="ECO:0000256" key="5">
    <source>
        <dbReference type="ARBA" id="ARBA00038007"/>
    </source>
</evidence>
<name>B6K136_SCHJY</name>
<dbReference type="VEuPathDB" id="FungiDB:SJAG_02758"/>
<evidence type="ECO:0000256" key="4">
    <source>
        <dbReference type="ARBA" id="ARBA00023242"/>
    </source>
</evidence>
<dbReference type="OrthoDB" id="29523at2759"/>
<protein>
    <recommendedName>
        <fullName evidence="6">PinX1-related protein 1</fullName>
    </recommendedName>
</protein>
<dbReference type="GO" id="GO:0003676">
    <property type="term" value="F:nucleic acid binding"/>
    <property type="evidence" value="ECO:0007669"/>
    <property type="project" value="InterPro"/>
</dbReference>
<feature type="compositionally biased region" description="Basic residues" evidence="7">
    <location>
        <begin position="188"/>
        <end position="203"/>
    </location>
</feature>
<accession>B6K136</accession>
<dbReference type="PANTHER" id="PTHR23149:SF31">
    <property type="entry name" value="PROTEIN PXR1"/>
    <property type="match status" value="1"/>
</dbReference>
<dbReference type="InterPro" id="IPR000467">
    <property type="entry name" value="G_patch_dom"/>
</dbReference>
<dbReference type="Pfam" id="PF01585">
    <property type="entry name" value="G-patch"/>
    <property type="match status" value="1"/>
</dbReference>
<feature type="compositionally biased region" description="Basic residues" evidence="7">
    <location>
        <begin position="227"/>
        <end position="248"/>
    </location>
</feature>
<evidence type="ECO:0000256" key="3">
    <source>
        <dbReference type="ARBA" id="ARBA00022552"/>
    </source>
</evidence>
<dbReference type="OMA" id="PCWDQSS"/>
<dbReference type="PANTHER" id="PTHR23149">
    <property type="entry name" value="G PATCH DOMAIN CONTAINING PROTEIN"/>
    <property type="match status" value="1"/>
</dbReference>
<dbReference type="HOGENOM" id="CLU_052839_0_0_1"/>
<evidence type="ECO:0000256" key="1">
    <source>
        <dbReference type="ARBA" id="ARBA00004604"/>
    </source>
</evidence>
<feature type="domain" description="G-patch" evidence="8">
    <location>
        <begin position="26"/>
        <end position="72"/>
    </location>
</feature>